<evidence type="ECO:0000313" key="7">
    <source>
        <dbReference type="Proteomes" id="UP000785653"/>
    </source>
</evidence>
<evidence type="ECO:0000256" key="2">
    <source>
        <dbReference type="PROSITE-ProRule" id="PRU00591"/>
    </source>
</evidence>
<dbReference type="EMBL" id="JABZXS010000150">
    <property type="protein sequence ID" value="MBF1674059.1"/>
    <property type="molecule type" value="Genomic_DNA"/>
</dbReference>
<dbReference type="InterPro" id="IPR018337">
    <property type="entry name" value="Cell_wall/Cho-bd_repeat"/>
</dbReference>
<dbReference type="Pfam" id="PF19127">
    <property type="entry name" value="Choline_bind_3"/>
    <property type="match status" value="1"/>
</dbReference>
<dbReference type="SUPFAM" id="SSF69360">
    <property type="entry name" value="Cell wall binding repeat"/>
    <property type="match status" value="2"/>
</dbReference>
<feature type="compositionally biased region" description="Polar residues" evidence="3">
    <location>
        <begin position="89"/>
        <end position="100"/>
    </location>
</feature>
<gene>
    <name evidence="6" type="ORF">HXO65_07645</name>
</gene>
<dbReference type="InterPro" id="IPR001279">
    <property type="entry name" value="Metallo-B-lactamas"/>
</dbReference>
<dbReference type="PANTHER" id="PTHR30619:SF7">
    <property type="entry name" value="BETA-LACTAMASE DOMAIN PROTEIN"/>
    <property type="match status" value="1"/>
</dbReference>
<keyword evidence="1" id="KW-0677">Repeat</keyword>
<dbReference type="AlphaFoldDB" id="A0A930M0T2"/>
<dbReference type="PROSITE" id="PS51170">
    <property type="entry name" value="CW"/>
    <property type="match status" value="4"/>
</dbReference>
<name>A0A930M0T2_9MICC</name>
<proteinExistence type="predicted"/>
<dbReference type="Gene3D" id="2.10.270.10">
    <property type="entry name" value="Cholin Binding"/>
    <property type="match status" value="3"/>
</dbReference>
<feature type="repeat" description="Cell wall-binding" evidence="2">
    <location>
        <begin position="615"/>
        <end position="634"/>
    </location>
</feature>
<feature type="region of interest" description="Disordered" evidence="3">
    <location>
        <begin position="30"/>
        <end position="101"/>
    </location>
</feature>
<dbReference type="Pfam" id="PF00753">
    <property type="entry name" value="Lactamase_B"/>
    <property type="match status" value="1"/>
</dbReference>
<evidence type="ECO:0000256" key="4">
    <source>
        <dbReference type="SAM" id="SignalP"/>
    </source>
</evidence>
<dbReference type="Pfam" id="PF01473">
    <property type="entry name" value="Choline_bind_1"/>
    <property type="match status" value="8"/>
</dbReference>
<feature type="signal peptide" evidence="4">
    <location>
        <begin position="1"/>
        <end position="27"/>
    </location>
</feature>
<comment type="caution">
    <text evidence="6">The sequence shown here is derived from an EMBL/GenBank/DDBJ whole genome shotgun (WGS) entry which is preliminary data.</text>
</comment>
<feature type="repeat" description="Cell wall-binding" evidence="2">
    <location>
        <begin position="451"/>
        <end position="470"/>
    </location>
</feature>
<protein>
    <submittedName>
        <fullName evidence="6">MBL fold metallo-hydrolase</fullName>
    </submittedName>
</protein>
<organism evidence="6 7">
    <name type="scientific">Rothia mucilaginosa</name>
    <dbReference type="NCBI Taxonomy" id="43675"/>
    <lineage>
        <taxon>Bacteria</taxon>
        <taxon>Bacillati</taxon>
        <taxon>Actinomycetota</taxon>
        <taxon>Actinomycetes</taxon>
        <taxon>Micrococcales</taxon>
        <taxon>Micrococcaceae</taxon>
        <taxon>Rothia</taxon>
    </lineage>
</organism>
<evidence type="ECO:0000259" key="5">
    <source>
        <dbReference type="Pfam" id="PF00753"/>
    </source>
</evidence>
<dbReference type="Gene3D" id="3.60.15.10">
    <property type="entry name" value="Ribonuclease Z/Hydroxyacylglutathione hydrolase-like"/>
    <property type="match status" value="1"/>
</dbReference>
<dbReference type="PANTHER" id="PTHR30619">
    <property type="entry name" value="DNA INTERNALIZATION/COMPETENCE PROTEIN COMEC/REC2"/>
    <property type="match status" value="1"/>
</dbReference>
<evidence type="ECO:0000256" key="1">
    <source>
        <dbReference type="ARBA" id="ARBA00022737"/>
    </source>
</evidence>
<feature type="chain" id="PRO_5037117414" evidence="4">
    <location>
        <begin position="28"/>
        <end position="679"/>
    </location>
</feature>
<reference evidence="6" key="1">
    <citation type="submission" date="2020-04" db="EMBL/GenBank/DDBJ databases">
        <title>Deep metagenomics examines the oral microbiome during advanced dental caries in children, revealing novel taxa and co-occurrences with host molecules.</title>
        <authorList>
            <person name="Baker J.L."/>
            <person name="Morton J.T."/>
            <person name="Dinis M."/>
            <person name="Alvarez R."/>
            <person name="Tran N.C."/>
            <person name="Knight R."/>
            <person name="Edlund A."/>
        </authorList>
    </citation>
    <scope>NUCLEOTIDE SEQUENCE</scope>
    <source>
        <strain evidence="6">JCVI_47_bin.3</strain>
    </source>
</reference>
<dbReference type="InterPro" id="IPR052159">
    <property type="entry name" value="Competence_DNA_uptake"/>
</dbReference>
<sequence length="679" mass="74137">MTVSKKTTVRIAALLAFATATTTIAPAALATPSQSDSSSGDASITVPSNPSVSEEDREAADAQQAEMDARAARPDVQVAPAPVPSVPSKQTPPLVTTSPDGSVGNDKVHILSLSGADCIVVESNGHFGIVDAGDDNDYPDGSDPRYPKRANIALWGQEDQVRPYLDSLGINSSNLDFFIGTHPHSDHIGWADTLIHRYHPKHIYTPVYDDSYSVSDDVNPLWDNQKVYDDLVAAATWAQGAYGATFDQHVKPGQGDRIQMGDMLVQIVPLSPGEEYAHPGKLANTNLISYTAKITAHGHSAYLAADLESGEGKEDYVAGVVGHVDWLKAGHHGLYTSNSESFLNTLSPSLVMDTGFEFQTPDRLGLPALRGRYEWFDGYSMRNAGIPALVGTFTPGGITRPHLNVGMGHTFASTTPHTYWFYDGKPAVTRGWWKGFYDGWHYFDSSVSAVENGWVQDGGYWYWMNASSVMATSTWVHDGDKWYWVDDAGHMASGGWHRISGSWYWLNGNGAMATGWLLDRGSWYYMGSDGVMKTGWVNDGTGWFWLNPSNGRMDAGGWRNLGSWYYLAGNGRAVEGWAQISGSWYYMQPGSAQMCTGWINDGTGWFLLAPSGAMRTGWVNDGDTWYWLAGNGRMGTGWLQQAGAWYWLEPSDGRMAVGVVSVDGRPSQFAPSGRWLGYA</sequence>
<feature type="domain" description="Metallo-beta-lactamase" evidence="5">
    <location>
        <begin position="116"/>
        <end position="219"/>
    </location>
</feature>
<feature type="repeat" description="Cell wall-binding" evidence="2">
    <location>
        <begin position="513"/>
        <end position="532"/>
    </location>
</feature>
<dbReference type="SUPFAM" id="SSF56281">
    <property type="entry name" value="Metallo-hydrolase/oxidoreductase"/>
    <property type="match status" value="1"/>
</dbReference>
<evidence type="ECO:0000313" key="6">
    <source>
        <dbReference type="EMBL" id="MBF1674059.1"/>
    </source>
</evidence>
<dbReference type="Proteomes" id="UP000785653">
    <property type="component" value="Unassembled WGS sequence"/>
</dbReference>
<feature type="compositionally biased region" description="Low complexity" evidence="3">
    <location>
        <begin position="30"/>
        <end position="43"/>
    </location>
</feature>
<accession>A0A930M0T2</accession>
<evidence type="ECO:0000256" key="3">
    <source>
        <dbReference type="SAM" id="MobiDB-lite"/>
    </source>
</evidence>
<feature type="repeat" description="Cell wall-binding" evidence="2">
    <location>
        <begin position="493"/>
        <end position="512"/>
    </location>
</feature>
<keyword evidence="4" id="KW-0732">Signal</keyword>
<dbReference type="InterPro" id="IPR036866">
    <property type="entry name" value="RibonucZ/Hydroxyglut_hydro"/>
</dbReference>